<proteinExistence type="inferred from homology"/>
<dbReference type="PIRSF" id="PIRSF006278">
    <property type="entry name" value="ACCD_DCysDesulf"/>
    <property type="match status" value="1"/>
</dbReference>
<dbReference type="PANTHER" id="PTHR43780">
    <property type="entry name" value="1-AMINOCYCLOPROPANE-1-CARBOXYLATE DEAMINASE-RELATED"/>
    <property type="match status" value="1"/>
</dbReference>
<keyword evidence="3" id="KW-0663">Pyridoxal phosphate</keyword>
<dbReference type="Gene3D" id="3.40.50.1100">
    <property type="match status" value="2"/>
</dbReference>
<protein>
    <submittedName>
        <fullName evidence="5">Pyridoxal-phosphate dependent enzyme</fullName>
    </submittedName>
</protein>
<comment type="similarity">
    <text evidence="2">Belongs to the ACC deaminase/D-cysteine desulfhydrase family.</text>
</comment>
<dbReference type="SUPFAM" id="SSF53686">
    <property type="entry name" value="Tryptophan synthase beta subunit-like PLP-dependent enzymes"/>
    <property type="match status" value="1"/>
</dbReference>
<accession>A0ABU9SZ08</accession>
<evidence type="ECO:0000259" key="4">
    <source>
        <dbReference type="Pfam" id="PF00291"/>
    </source>
</evidence>
<reference evidence="5 6" key="1">
    <citation type="submission" date="2024-03" db="EMBL/GenBank/DDBJ databases">
        <title>Community enrichment and isolation of bacterial strains for fucoidan degradation.</title>
        <authorList>
            <person name="Sichert A."/>
        </authorList>
    </citation>
    <scope>NUCLEOTIDE SEQUENCE [LARGE SCALE GENOMIC DNA]</scope>
    <source>
        <strain evidence="5 6">AS12</strain>
    </source>
</reference>
<keyword evidence="6" id="KW-1185">Reference proteome</keyword>
<name>A0ABU9SZ08_9ALTE</name>
<evidence type="ECO:0000313" key="5">
    <source>
        <dbReference type="EMBL" id="MEM5499112.1"/>
    </source>
</evidence>
<organism evidence="5 6">
    <name type="scientific">Paraglaciecola mesophila</name>
    <dbReference type="NCBI Taxonomy" id="197222"/>
    <lineage>
        <taxon>Bacteria</taxon>
        <taxon>Pseudomonadati</taxon>
        <taxon>Pseudomonadota</taxon>
        <taxon>Gammaproteobacteria</taxon>
        <taxon>Alteromonadales</taxon>
        <taxon>Alteromonadaceae</taxon>
        <taxon>Paraglaciecola</taxon>
    </lineage>
</organism>
<dbReference type="EMBL" id="JBBMQS010000011">
    <property type="protein sequence ID" value="MEM5499112.1"/>
    <property type="molecule type" value="Genomic_DNA"/>
</dbReference>
<dbReference type="InterPro" id="IPR001926">
    <property type="entry name" value="TrpB-like_PALP"/>
</dbReference>
<dbReference type="Proteomes" id="UP001461163">
    <property type="component" value="Unassembled WGS sequence"/>
</dbReference>
<comment type="caution">
    <text evidence="5">The sequence shown here is derived from an EMBL/GenBank/DDBJ whole genome shotgun (WGS) entry which is preliminary data.</text>
</comment>
<evidence type="ECO:0000256" key="1">
    <source>
        <dbReference type="ARBA" id="ARBA00001933"/>
    </source>
</evidence>
<dbReference type="InterPro" id="IPR036052">
    <property type="entry name" value="TrpB-like_PALP_sf"/>
</dbReference>
<evidence type="ECO:0000256" key="3">
    <source>
        <dbReference type="ARBA" id="ARBA00022898"/>
    </source>
</evidence>
<comment type="cofactor">
    <cofactor evidence="1">
        <name>pyridoxal 5'-phosphate</name>
        <dbReference type="ChEBI" id="CHEBI:597326"/>
    </cofactor>
</comment>
<sequence>MINTLSLTPIIQDISLPSPEQQIFPDWEYANEYQLWVKRDDLIHPIVSGNKWRKLRYTLEQAVSTGVRHIVSFGGGHSNHLHALGYACNSLNIKLTAIVRGHFHSNLTPMLQDLVAWQADVQFVDRKTYQLRDDKTYLASLAQQYPNAMFIPEGGSSEFALAGVADIISELTQRYDYLLTPVGSGGTLGGLIHGAMNQPEPLHTKIIGIAVLKGDGYLEELVGKLLSSRATLPSQVITPQPIADWHINHQFHFNGYAKASPELHQFCQTFNEALSIPIEPVYSGKLFWAVKELMAKKAFTAGSKILLLHTGGLQGARE</sequence>
<dbReference type="Pfam" id="PF00291">
    <property type="entry name" value="PALP"/>
    <property type="match status" value="1"/>
</dbReference>
<dbReference type="InterPro" id="IPR027278">
    <property type="entry name" value="ACCD_DCysDesulf"/>
</dbReference>
<feature type="domain" description="Tryptophan synthase beta chain-like PALP" evidence="4">
    <location>
        <begin position="34"/>
        <end position="311"/>
    </location>
</feature>
<gene>
    <name evidence="5" type="ORF">WNY77_17000</name>
</gene>
<dbReference type="RefSeq" id="WP_052081566.1">
    <property type="nucleotide sequence ID" value="NZ_JBBMQS010000011.1"/>
</dbReference>
<evidence type="ECO:0000256" key="2">
    <source>
        <dbReference type="ARBA" id="ARBA00008639"/>
    </source>
</evidence>
<dbReference type="PANTHER" id="PTHR43780:SF2">
    <property type="entry name" value="1-AMINOCYCLOPROPANE-1-CARBOXYLATE DEAMINASE-RELATED"/>
    <property type="match status" value="1"/>
</dbReference>
<evidence type="ECO:0000313" key="6">
    <source>
        <dbReference type="Proteomes" id="UP001461163"/>
    </source>
</evidence>